<dbReference type="EMBL" id="LATX01001673">
    <property type="protein sequence ID" value="KTB39497.1"/>
    <property type="molecule type" value="Genomic_DNA"/>
</dbReference>
<dbReference type="InterPro" id="IPR027443">
    <property type="entry name" value="IPNS-like_sf"/>
</dbReference>
<name>A0A0W0FT28_MONRR</name>
<evidence type="ECO:0000313" key="8">
    <source>
        <dbReference type="Proteomes" id="UP000054988"/>
    </source>
</evidence>
<feature type="domain" description="Fe2OG dioxygenase" evidence="6">
    <location>
        <begin position="179"/>
        <end position="300"/>
    </location>
</feature>
<dbReference type="AlphaFoldDB" id="A0A0W0FT28"/>
<sequence>MSPDTTRVPIIDVGPLFTKEFSDPAVKDVVNALRDACSTWGFFEIIGHQVPLKLQRDLVQLSKAFFALPEEKKLAIDVRKGGPAWRGYMPMSGESTHGVVDRKEGIYFGPEHSSTHELLGMPLHGQNRFPPEEDVPGMKDTVLDYIERVTEVGKQLTTGLSLALGLDSKYMNQHLLEPEPVALFRFFRYPPNESGVTDGSGIGEHSGTYYIPSLVKRMMNKNSTDFGFLTILMQDSPGLQVMSPSGEWVDVPVIEGAFVVNVGDMFDMLTGGRFVSRRHRALSPPAGGPDRHSFPFFFDFSWTAEMKELPIPEDVFPITEETKAEAKARWATTTFKSVEGRWWQYLAKKVRKVFPDLNLPDFDANTSVSSRFNMPVITAPATGHSLIPSIFFIHLCTP</sequence>
<evidence type="ECO:0000256" key="5">
    <source>
        <dbReference type="RuleBase" id="RU003682"/>
    </source>
</evidence>
<dbReference type="Pfam" id="PF03171">
    <property type="entry name" value="2OG-FeII_Oxy"/>
    <property type="match status" value="1"/>
</dbReference>
<proteinExistence type="inferred from homology"/>
<comment type="caution">
    <text evidence="7">The sequence shown here is derived from an EMBL/GenBank/DDBJ whole genome shotgun (WGS) entry which is preliminary data.</text>
</comment>
<dbReference type="Gene3D" id="2.60.120.330">
    <property type="entry name" value="B-lactam Antibiotic, Isopenicillin N Synthase, Chain"/>
    <property type="match status" value="1"/>
</dbReference>
<protein>
    <recommendedName>
        <fullName evidence="6">Fe2OG dioxygenase domain-containing protein</fullName>
    </recommendedName>
</protein>
<accession>A0A0W0FT28</accession>
<evidence type="ECO:0000256" key="3">
    <source>
        <dbReference type="ARBA" id="ARBA00023002"/>
    </source>
</evidence>
<dbReference type="Proteomes" id="UP000054988">
    <property type="component" value="Unassembled WGS sequence"/>
</dbReference>
<dbReference type="SUPFAM" id="SSF51197">
    <property type="entry name" value="Clavaminate synthase-like"/>
    <property type="match status" value="1"/>
</dbReference>
<comment type="similarity">
    <text evidence="1 5">Belongs to the iron/ascorbate-dependent oxidoreductase family.</text>
</comment>
<dbReference type="InterPro" id="IPR044861">
    <property type="entry name" value="IPNS-like_FE2OG_OXY"/>
</dbReference>
<dbReference type="GO" id="GO:0016491">
    <property type="term" value="F:oxidoreductase activity"/>
    <property type="evidence" value="ECO:0007669"/>
    <property type="project" value="UniProtKB-KW"/>
</dbReference>
<evidence type="ECO:0000256" key="4">
    <source>
        <dbReference type="ARBA" id="ARBA00023004"/>
    </source>
</evidence>
<evidence type="ECO:0000256" key="2">
    <source>
        <dbReference type="ARBA" id="ARBA00022723"/>
    </source>
</evidence>
<keyword evidence="3 5" id="KW-0560">Oxidoreductase</keyword>
<dbReference type="Pfam" id="PF14226">
    <property type="entry name" value="DIOX_N"/>
    <property type="match status" value="1"/>
</dbReference>
<reference evidence="7 8" key="1">
    <citation type="submission" date="2015-12" db="EMBL/GenBank/DDBJ databases">
        <title>Draft genome sequence of Moniliophthora roreri, the causal agent of frosty pod rot of cacao.</title>
        <authorList>
            <person name="Aime M.C."/>
            <person name="Diaz-Valderrama J.R."/>
            <person name="Kijpornyongpan T."/>
            <person name="Phillips-Mora W."/>
        </authorList>
    </citation>
    <scope>NUCLEOTIDE SEQUENCE [LARGE SCALE GENOMIC DNA]</scope>
    <source>
        <strain evidence="7 8">MCA 2952</strain>
    </source>
</reference>
<evidence type="ECO:0000256" key="1">
    <source>
        <dbReference type="ARBA" id="ARBA00008056"/>
    </source>
</evidence>
<dbReference type="InterPro" id="IPR005123">
    <property type="entry name" value="Oxoglu/Fe-dep_dioxygenase_dom"/>
</dbReference>
<dbReference type="GO" id="GO:0046872">
    <property type="term" value="F:metal ion binding"/>
    <property type="evidence" value="ECO:0007669"/>
    <property type="project" value="UniProtKB-KW"/>
</dbReference>
<evidence type="ECO:0000259" key="6">
    <source>
        <dbReference type="PROSITE" id="PS51471"/>
    </source>
</evidence>
<dbReference type="PANTHER" id="PTHR10209">
    <property type="entry name" value="OXIDOREDUCTASE, 2OG-FE II OXYGENASE FAMILY PROTEIN"/>
    <property type="match status" value="1"/>
</dbReference>
<organism evidence="7 8">
    <name type="scientific">Moniliophthora roreri</name>
    <name type="common">Frosty pod rot fungus</name>
    <name type="synonym">Monilia roreri</name>
    <dbReference type="NCBI Taxonomy" id="221103"/>
    <lineage>
        <taxon>Eukaryota</taxon>
        <taxon>Fungi</taxon>
        <taxon>Dikarya</taxon>
        <taxon>Basidiomycota</taxon>
        <taxon>Agaricomycotina</taxon>
        <taxon>Agaricomycetes</taxon>
        <taxon>Agaricomycetidae</taxon>
        <taxon>Agaricales</taxon>
        <taxon>Marasmiineae</taxon>
        <taxon>Marasmiaceae</taxon>
        <taxon>Moniliophthora</taxon>
    </lineage>
</organism>
<dbReference type="PANTHER" id="PTHR10209:SF881">
    <property type="entry name" value="FI07970P-RELATED"/>
    <property type="match status" value="1"/>
</dbReference>
<evidence type="ECO:0000313" key="7">
    <source>
        <dbReference type="EMBL" id="KTB39497.1"/>
    </source>
</evidence>
<keyword evidence="2 5" id="KW-0479">Metal-binding</keyword>
<gene>
    <name evidence="7" type="ORF">WG66_7936</name>
</gene>
<dbReference type="InterPro" id="IPR026992">
    <property type="entry name" value="DIOX_N"/>
</dbReference>
<dbReference type="eggNOG" id="KOG0143">
    <property type="taxonomic scope" value="Eukaryota"/>
</dbReference>
<dbReference type="PROSITE" id="PS51471">
    <property type="entry name" value="FE2OG_OXY"/>
    <property type="match status" value="1"/>
</dbReference>
<keyword evidence="4 5" id="KW-0408">Iron</keyword>